<keyword evidence="6" id="KW-0479">Metal-binding</keyword>
<dbReference type="CDD" id="cd01647">
    <property type="entry name" value="RT_LTR"/>
    <property type="match status" value="1"/>
</dbReference>
<dbReference type="Pfam" id="PF08284">
    <property type="entry name" value="RVP_2"/>
    <property type="match status" value="1"/>
</dbReference>
<keyword evidence="7" id="KW-0064">Aspartyl protease</keyword>
<feature type="domain" description="Integrase catalytic" evidence="19">
    <location>
        <begin position="1006"/>
        <end position="1096"/>
    </location>
</feature>
<dbReference type="EMBL" id="JAIVGD010000018">
    <property type="protein sequence ID" value="KAH0754464.1"/>
    <property type="molecule type" value="Genomic_DNA"/>
</dbReference>
<keyword evidence="8" id="KW-0255">Endonuclease</keyword>
<keyword evidence="13" id="KW-0239">DNA-directed DNA polymerase</keyword>
<dbReference type="PROSITE" id="PS50158">
    <property type="entry name" value="ZF_CCHC"/>
    <property type="match status" value="1"/>
</dbReference>
<keyword evidence="5" id="KW-0540">Nuclease</keyword>
<dbReference type="SUPFAM" id="SSF53098">
    <property type="entry name" value="Ribonuclease H-like"/>
    <property type="match status" value="1"/>
</dbReference>
<keyword evidence="3" id="KW-0808">Transferase</keyword>
<dbReference type="Gene3D" id="4.10.60.10">
    <property type="entry name" value="Zinc finger, CCHC-type"/>
    <property type="match status" value="1"/>
</dbReference>
<keyword evidence="12" id="KW-0695">RNA-directed DNA polymerase</keyword>
<dbReference type="PANTHER" id="PTHR37984">
    <property type="entry name" value="PROTEIN CBG26694"/>
    <property type="match status" value="1"/>
</dbReference>
<comment type="caution">
    <text evidence="20">The sequence shown here is derived from an EMBL/GenBank/DDBJ whole genome shotgun (WGS) entry which is preliminary data.</text>
</comment>
<dbReference type="InterPro" id="IPR056924">
    <property type="entry name" value="SH3_Tf2-1"/>
</dbReference>
<keyword evidence="16" id="KW-0863">Zinc-finger</keyword>
<dbReference type="InterPro" id="IPR041373">
    <property type="entry name" value="RT_RNaseH"/>
</dbReference>
<protein>
    <recommendedName>
        <fullName evidence="1">RNA-directed DNA polymerase</fullName>
        <ecNumber evidence="1">2.7.7.49</ecNumber>
    </recommendedName>
</protein>
<evidence type="ECO:0000256" key="6">
    <source>
        <dbReference type="ARBA" id="ARBA00022723"/>
    </source>
</evidence>
<evidence type="ECO:0000256" key="5">
    <source>
        <dbReference type="ARBA" id="ARBA00022722"/>
    </source>
</evidence>
<dbReference type="InterPro" id="IPR001584">
    <property type="entry name" value="Integrase_cat-core"/>
</dbReference>
<evidence type="ECO:0000259" key="18">
    <source>
        <dbReference type="PROSITE" id="PS50158"/>
    </source>
</evidence>
<evidence type="ECO:0000256" key="7">
    <source>
        <dbReference type="ARBA" id="ARBA00022750"/>
    </source>
</evidence>
<dbReference type="InterPro" id="IPR012337">
    <property type="entry name" value="RNaseH-like_sf"/>
</dbReference>
<evidence type="ECO:0000256" key="13">
    <source>
        <dbReference type="ARBA" id="ARBA00022932"/>
    </source>
</evidence>
<dbReference type="Gene3D" id="1.10.340.70">
    <property type="match status" value="1"/>
</dbReference>
<dbReference type="InterPro" id="IPR043128">
    <property type="entry name" value="Rev_trsase/Diguanyl_cyclase"/>
</dbReference>
<dbReference type="InterPro" id="IPR043502">
    <property type="entry name" value="DNA/RNA_pol_sf"/>
</dbReference>
<dbReference type="Pfam" id="PF17921">
    <property type="entry name" value="Integrase_H2C2"/>
    <property type="match status" value="1"/>
</dbReference>
<dbReference type="InterPro" id="IPR005162">
    <property type="entry name" value="Retrotrans_gag_dom"/>
</dbReference>
<keyword evidence="10" id="KW-0460">Magnesium</keyword>
<dbReference type="CDD" id="cd09274">
    <property type="entry name" value="RNase_HI_RT_Ty3"/>
    <property type="match status" value="1"/>
</dbReference>
<reference evidence="20 21" key="1">
    <citation type="journal article" date="2021" name="bioRxiv">
        <title>Chromosome-scale and haplotype-resolved genome assembly of a tetraploid potato cultivar.</title>
        <authorList>
            <person name="Sun H."/>
            <person name="Jiao W.-B."/>
            <person name="Krause K."/>
            <person name="Campoy J.A."/>
            <person name="Goel M."/>
            <person name="Folz-Donahue K."/>
            <person name="Kukat C."/>
            <person name="Huettel B."/>
            <person name="Schneeberger K."/>
        </authorList>
    </citation>
    <scope>NUCLEOTIDE SEQUENCE [LARGE SCALE GENOMIC DNA]</scope>
    <source>
        <strain evidence="20">SolTubOtavaFocal</strain>
        <tissue evidence="20">Leaves</tissue>
    </source>
</reference>
<dbReference type="SMART" id="SM00343">
    <property type="entry name" value="ZnF_C2HC"/>
    <property type="match status" value="1"/>
</dbReference>
<evidence type="ECO:0000256" key="10">
    <source>
        <dbReference type="ARBA" id="ARBA00022842"/>
    </source>
</evidence>
<evidence type="ECO:0000313" key="21">
    <source>
        <dbReference type="Proteomes" id="UP000826656"/>
    </source>
</evidence>
<proteinExistence type="predicted"/>
<dbReference type="Proteomes" id="UP000826656">
    <property type="component" value="Unassembled WGS sequence"/>
</dbReference>
<dbReference type="CDD" id="cd00303">
    <property type="entry name" value="retropepsin_like"/>
    <property type="match status" value="1"/>
</dbReference>
<evidence type="ECO:0000256" key="3">
    <source>
        <dbReference type="ARBA" id="ARBA00022679"/>
    </source>
</evidence>
<evidence type="ECO:0000256" key="8">
    <source>
        <dbReference type="ARBA" id="ARBA00022759"/>
    </source>
</evidence>
<dbReference type="SUPFAM" id="SSF57756">
    <property type="entry name" value="Retrovirus zinc finger-like domains"/>
    <property type="match status" value="1"/>
</dbReference>
<dbReference type="InterPro" id="IPR001878">
    <property type="entry name" value="Znf_CCHC"/>
</dbReference>
<evidence type="ECO:0000256" key="14">
    <source>
        <dbReference type="ARBA" id="ARBA00023125"/>
    </source>
</evidence>
<evidence type="ECO:0000256" key="16">
    <source>
        <dbReference type="PROSITE-ProRule" id="PRU00047"/>
    </source>
</evidence>
<name>A0ABQ7UTB1_SOLTU</name>
<dbReference type="Gene3D" id="3.10.20.370">
    <property type="match status" value="1"/>
</dbReference>
<dbReference type="Pfam" id="PF24626">
    <property type="entry name" value="SH3_Tf2-1"/>
    <property type="match status" value="1"/>
</dbReference>
<evidence type="ECO:0000259" key="19">
    <source>
        <dbReference type="PROSITE" id="PS50994"/>
    </source>
</evidence>
<accession>A0ABQ7UTB1</accession>
<evidence type="ECO:0000256" key="11">
    <source>
        <dbReference type="ARBA" id="ARBA00022908"/>
    </source>
</evidence>
<keyword evidence="14" id="KW-0238">DNA-binding</keyword>
<evidence type="ECO:0000313" key="20">
    <source>
        <dbReference type="EMBL" id="KAH0754464.1"/>
    </source>
</evidence>
<keyword evidence="16" id="KW-0862">Zinc</keyword>
<dbReference type="Pfam" id="PF03732">
    <property type="entry name" value="Retrotrans_gag"/>
    <property type="match status" value="1"/>
</dbReference>
<keyword evidence="4" id="KW-0548">Nucleotidyltransferase</keyword>
<keyword evidence="9" id="KW-0378">Hydrolase</keyword>
<evidence type="ECO:0000256" key="17">
    <source>
        <dbReference type="SAM" id="MobiDB-lite"/>
    </source>
</evidence>
<feature type="domain" description="CCHC-type" evidence="18">
    <location>
        <begin position="325"/>
        <end position="340"/>
    </location>
</feature>
<dbReference type="InterPro" id="IPR050951">
    <property type="entry name" value="Retrovirus_Pol_polyprotein"/>
</dbReference>
<dbReference type="SUPFAM" id="SSF50630">
    <property type="entry name" value="Acid proteases"/>
    <property type="match status" value="1"/>
</dbReference>
<dbReference type="InterPro" id="IPR021109">
    <property type="entry name" value="Peptidase_aspartic_dom_sf"/>
</dbReference>
<dbReference type="Pfam" id="PF00098">
    <property type="entry name" value="zf-CCHC"/>
    <property type="match status" value="1"/>
</dbReference>
<keyword evidence="15" id="KW-0233">DNA recombination</keyword>
<dbReference type="Gene3D" id="3.30.70.270">
    <property type="match status" value="2"/>
</dbReference>
<dbReference type="EC" id="2.7.7.49" evidence="1"/>
<dbReference type="InterPro" id="IPR000477">
    <property type="entry name" value="RT_dom"/>
</dbReference>
<keyword evidence="21" id="KW-1185">Reference proteome</keyword>
<dbReference type="InterPro" id="IPR036397">
    <property type="entry name" value="RNaseH_sf"/>
</dbReference>
<dbReference type="PANTHER" id="PTHR37984:SF5">
    <property type="entry name" value="PROTEIN NYNRIN-LIKE"/>
    <property type="match status" value="1"/>
</dbReference>
<dbReference type="PROSITE" id="PS50994">
    <property type="entry name" value="INTEGRASE"/>
    <property type="match status" value="1"/>
</dbReference>
<organism evidence="20 21">
    <name type="scientific">Solanum tuberosum</name>
    <name type="common">Potato</name>
    <dbReference type="NCBI Taxonomy" id="4113"/>
    <lineage>
        <taxon>Eukaryota</taxon>
        <taxon>Viridiplantae</taxon>
        <taxon>Streptophyta</taxon>
        <taxon>Embryophyta</taxon>
        <taxon>Tracheophyta</taxon>
        <taxon>Spermatophyta</taxon>
        <taxon>Magnoliopsida</taxon>
        <taxon>eudicotyledons</taxon>
        <taxon>Gunneridae</taxon>
        <taxon>Pentapetalae</taxon>
        <taxon>asterids</taxon>
        <taxon>lamiids</taxon>
        <taxon>Solanales</taxon>
        <taxon>Solanaceae</taxon>
        <taxon>Solanoideae</taxon>
        <taxon>Solaneae</taxon>
        <taxon>Solanum</taxon>
    </lineage>
</organism>
<keyword evidence="2" id="KW-0645">Protease</keyword>
<evidence type="ECO:0000256" key="2">
    <source>
        <dbReference type="ARBA" id="ARBA00022670"/>
    </source>
</evidence>
<feature type="region of interest" description="Disordered" evidence="17">
    <location>
        <begin position="267"/>
        <end position="290"/>
    </location>
</feature>
<dbReference type="SUPFAM" id="SSF56672">
    <property type="entry name" value="DNA/RNA polymerases"/>
    <property type="match status" value="1"/>
</dbReference>
<dbReference type="Gene3D" id="2.40.70.10">
    <property type="entry name" value="Acid Proteases"/>
    <property type="match status" value="1"/>
</dbReference>
<evidence type="ECO:0000256" key="12">
    <source>
        <dbReference type="ARBA" id="ARBA00022918"/>
    </source>
</evidence>
<feature type="compositionally biased region" description="Low complexity" evidence="17">
    <location>
        <begin position="269"/>
        <end position="282"/>
    </location>
</feature>
<evidence type="ECO:0000256" key="15">
    <source>
        <dbReference type="ARBA" id="ARBA00023172"/>
    </source>
</evidence>
<dbReference type="Gene3D" id="3.10.10.10">
    <property type="entry name" value="HIV Type 1 Reverse Transcriptase, subunit A, domain 1"/>
    <property type="match status" value="1"/>
</dbReference>
<evidence type="ECO:0000256" key="4">
    <source>
        <dbReference type="ARBA" id="ARBA00022695"/>
    </source>
</evidence>
<dbReference type="Gene3D" id="3.30.420.10">
    <property type="entry name" value="Ribonuclease H-like superfamily/Ribonuclease H"/>
    <property type="match status" value="1"/>
</dbReference>
<dbReference type="Pfam" id="PF17917">
    <property type="entry name" value="RT_RNaseH"/>
    <property type="match status" value="1"/>
</dbReference>
<sequence>MRRFRKCFPSPYSKSCCRVELSSSLTVVLCYARSCLTQEEDEPAHPRNALTLFAQAMANQANHGAQAPQAPTPASRVRDFVWMNPPEFYGSKLDEDPQEFIDEVHKILAIMGMRLEDKAELAVYQLKGVAQIWYNQSKEEKGANYVVPREEFKMAFLNRFFPLELWEAKLVEFMNLKQGSMSVREYALKFNRLSRYAPHLVADSRSRMNKFVMGVSDLVSEECRSAMLISDMDFSRLMVYAEQMEEEKLRKRRGHEAKRARFEGKFQSRRGGQFHQGQGSSHAPHKGFANDVPRAQGVGGMGPIDVCPKCGKGHGGPCLRNTGACYSCGEMGHKAMDCPRNRNKGKEVRPQGVDEVPDVVTGMLKIFDFDVYALIDPGASLSFVTPFVAKKFHVEPDLLRESYKVSTPIGAYVVARKVYRNCPICILHKILPCDLVELNMVDFDVVLGMDWLHAYYASIDCRTRRVKFQFPSEPILEWESQNVVVNGRVTVKNKYPLPRIDDLFDQLQGASHSSKIDLWSGYHQVKVRECDIPKTAFQTRYGHYEFVVMSFGLTNAPAIFMDLMNRVFKPYLDSFVVVFFDDILIYSHSEEEHMGHLRVVLQRLREEKLYAKYEKCEFWLREVAFLGHVVSGDGIKVDPKKTDVIRNWPRPLTPSDIWSFLGLAGYYRRFVNEFSSIASPMTKLTQKKAKFEWTDECERSFQTLKDKLVSVPILSLPDGLEGFVVYCDASRVGLGCVLMQNGKVIAYASRQLKVHEKNYPTHDLELAAVVFALKIWRHYLYGVHVDVFTDHKSLQYVFTQKDLNLRQRRWLEFLKDYDMSVHYHPGKANVVADALSRVSMGSLAHVNIGDREMAREVHRLARLGVRLVMVVWSLLMVALVKEGKVEVFSQGGDGALRYQGRLCMPCVDGLREKILEEAHNSSYSIHPGSTKMYRDLRDVYWWGGMKKDIAKFVSGCHSCQQVKAEHQRPGGLTQDIEIPTWKWEEINMDFVVGLPKTRKGFDSIWVVVDRMTKLAHFLPSFQRGLGMRVKLTTAFHLQTDGQAERTIQTLEDMLRACVLELKGSWDDHLPLIEFAYNNNYHSSIGMAPFEALYGRRCRSPVGWFEVGEVSLLGPDLVMEALEKVKMIRERLKMAQSRQKSYADVRRRALEFRVGDWVYLKVSPMKGVVRFGKKGKLSPRYVGPYKVMRRIGKVAYELELPSEMNLVHPVFHVSMLRKCVGDPNAIVSLDVVGVVEDNLTYEEVPVQILDRQVKRLRNKDVASVKVLWRNQQVESATWEAEADMQMRYPYLFHSTQA</sequence>
<dbReference type="InterPro" id="IPR036875">
    <property type="entry name" value="Znf_CCHC_sf"/>
</dbReference>
<gene>
    <name evidence="20" type="ORF">KY290_024734</name>
</gene>
<evidence type="ECO:0000256" key="9">
    <source>
        <dbReference type="ARBA" id="ARBA00022801"/>
    </source>
</evidence>
<keyword evidence="11" id="KW-0229">DNA integration</keyword>
<dbReference type="Pfam" id="PF00078">
    <property type="entry name" value="RVT_1"/>
    <property type="match status" value="1"/>
</dbReference>
<dbReference type="InterPro" id="IPR041588">
    <property type="entry name" value="Integrase_H2C2"/>
</dbReference>
<evidence type="ECO:0000256" key="1">
    <source>
        <dbReference type="ARBA" id="ARBA00012493"/>
    </source>
</evidence>